<protein>
    <submittedName>
        <fullName evidence="2">Uncharacterized protein</fullName>
    </submittedName>
</protein>
<name>A0AA39UNS7_9AGAR</name>
<keyword evidence="3" id="KW-1185">Reference proteome</keyword>
<organism evidence="2 3">
    <name type="scientific">Armillaria luteobubalina</name>
    <dbReference type="NCBI Taxonomy" id="153913"/>
    <lineage>
        <taxon>Eukaryota</taxon>
        <taxon>Fungi</taxon>
        <taxon>Dikarya</taxon>
        <taxon>Basidiomycota</taxon>
        <taxon>Agaricomycotina</taxon>
        <taxon>Agaricomycetes</taxon>
        <taxon>Agaricomycetidae</taxon>
        <taxon>Agaricales</taxon>
        <taxon>Marasmiineae</taxon>
        <taxon>Physalacriaceae</taxon>
        <taxon>Armillaria</taxon>
    </lineage>
</organism>
<evidence type="ECO:0000313" key="3">
    <source>
        <dbReference type="Proteomes" id="UP001175228"/>
    </source>
</evidence>
<dbReference type="EMBL" id="JAUEPU010000014">
    <property type="protein sequence ID" value="KAK0496962.1"/>
    <property type="molecule type" value="Genomic_DNA"/>
</dbReference>
<gene>
    <name evidence="2" type="ORF">EDD18DRAFT_1352816</name>
</gene>
<accession>A0AA39UNS7</accession>
<dbReference type="AlphaFoldDB" id="A0AA39UNS7"/>
<proteinExistence type="predicted"/>
<sequence>MGAHTPTKAQCRPLSERLPLPTIATIASPDDTPQALKSECTPTKHLKNVEGLVARGRKEIQPKTPTKRHTVSSAPSRLPLGSILISPANSSSDLSGDNSQLELQALRPTSPGSDIFMDVNLPPTVPVQNAAPPAAPAHNVPPVPSTQVFTFPTSKDDLRLITLVSTNDSPHCNGTEFVPHGPKHEKQVACLQPNLGNFEGSIFHCDDILNNLEVSQLEGVKQNIGGNLLGVLFNGSRKLVDVLKPKLWEVLNKTFIPLLEGNEALKVYQGLPEKMLDNKLAPPFIVIRKMSM</sequence>
<reference evidence="2" key="1">
    <citation type="submission" date="2023-06" db="EMBL/GenBank/DDBJ databases">
        <authorList>
            <consortium name="Lawrence Berkeley National Laboratory"/>
            <person name="Ahrendt S."/>
            <person name="Sahu N."/>
            <person name="Indic B."/>
            <person name="Wong-Bajracharya J."/>
            <person name="Merenyi Z."/>
            <person name="Ke H.-M."/>
            <person name="Monk M."/>
            <person name="Kocsube S."/>
            <person name="Drula E."/>
            <person name="Lipzen A."/>
            <person name="Balint B."/>
            <person name="Henrissat B."/>
            <person name="Andreopoulos B."/>
            <person name="Martin F.M."/>
            <person name="Harder C.B."/>
            <person name="Rigling D."/>
            <person name="Ford K.L."/>
            <person name="Foster G.D."/>
            <person name="Pangilinan J."/>
            <person name="Papanicolaou A."/>
            <person name="Barry K."/>
            <person name="LaButti K."/>
            <person name="Viragh M."/>
            <person name="Koriabine M."/>
            <person name="Yan M."/>
            <person name="Riley R."/>
            <person name="Champramary S."/>
            <person name="Plett K.L."/>
            <person name="Tsai I.J."/>
            <person name="Slot J."/>
            <person name="Sipos G."/>
            <person name="Plett J."/>
            <person name="Nagy L.G."/>
            <person name="Grigoriev I.V."/>
        </authorList>
    </citation>
    <scope>NUCLEOTIDE SEQUENCE</scope>
    <source>
        <strain evidence="2">HWK02</strain>
    </source>
</reference>
<feature type="region of interest" description="Disordered" evidence="1">
    <location>
        <begin position="58"/>
        <end position="84"/>
    </location>
</feature>
<evidence type="ECO:0000256" key="1">
    <source>
        <dbReference type="SAM" id="MobiDB-lite"/>
    </source>
</evidence>
<dbReference type="Proteomes" id="UP001175228">
    <property type="component" value="Unassembled WGS sequence"/>
</dbReference>
<evidence type="ECO:0000313" key="2">
    <source>
        <dbReference type="EMBL" id="KAK0496962.1"/>
    </source>
</evidence>
<comment type="caution">
    <text evidence="2">The sequence shown here is derived from an EMBL/GenBank/DDBJ whole genome shotgun (WGS) entry which is preliminary data.</text>
</comment>